<accession>C6T0N0</accession>
<name>C6T0N0_SOYBN</name>
<sequence length="156" mass="17089">MDTASSAKAREKQTTIYILFQSSIHGGYIVVRLISHTSKGEEELDLFWPVFSYASDVDLLRKRKDSLAPENGDTGGVEPAGEAGADPLGLWLPGGFTIIILRVTLTAFLGESSPYDFTLPLSDSLAEADRKTKEWCFRSLPRPFSGRGPARVSSHK</sequence>
<dbReference type="EMBL" id="BT090985">
    <property type="protein sequence ID" value="ACU15064.1"/>
    <property type="molecule type" value="mRNA"/>
</dbReference>
<proteinExistence type="evidence at transcript level"/>
<organism evidence="1">
    <name type="scientific">Glycine max</name>
    <name type="common">Soybean</name>
    <name type="synonym">Glycine hispida</name>
    <dbReference type="NCBI Taxonomy" id="3847"/>
    <lineage>
        <taxon>Eukaryota</taxon>
        <taxon>Viridiplantae</taxon>
        <taxon>Streptophyta</taxon>
        <taxon>Embryophyta</taxon>
        <taxon>Tracheophyta</taxon>
        <taxon>Spermatophyta</taxon>
        <taxon>Magnoliopsida</taxon>
        <taxon>eudicotyledons</taxon>
        <taxon>Gunneridae</taxon>
        <taxon>Pentapetalae</taxon>
        <taxon>rosids</taxon>
        <taxon>fabids</taxon>
        <taxon>Fabales</taxon>
        <taxon>Fabaceae</taxon>
        <taxon>Papilionoideae</taxon>
        <taxon>50 kb inversion clade</taxon>
        <taxon>NPAAA clade</taxon>
        <taxon>indigoferoid/millettioid clade</taxon>
        <taxon>Phaseoleae</taxon>
        <taxon>Glycine</taxon>
        <taxon>Glycine subgen. Soja</taxon>
    </lineage>
</organism>
<protein>
    <submittedName>
        <fullName evidence="1">Uncharacterized protein</fullName>
    </submittedName>
</protein>
<reference evidence="1" key="1">
    <citation type="submission" date="2009-08" db="EMBL/GenBank/DDBJ databases">
        <authorList>
            <person name="Cheung F."/>
            <person name="Xiao Y."/>
            <person name="Chan A."/>
            <person name="Moskal W."/>
            <person name="Town C.D."/>
        </authorList>
    </citation>
    <scope>NUCLEOTIDE SEQUENCE</scope>
</reference>
<evidence type="ECO:0000313" key="1">
    <source>
        <dbReference type="EMBL" id="ACU15064.1"/>
    </source>
</evidence>
<dbReference type="AlphaFoldDB" id="C6T0N0"/>